<evidence type="ECO:0000256" key="3">
    <source>
        <dbReference type="SAM" id="SignalP"/>
    </source>
</evidence>
<dbReference type="RefSeq" id="WP_199385503.1">
    <property type="nucleotide sequence ID" value="NZ_JAEMHM010000015.1"/>
</dbReference>
<organism evidence="4 5">
    <name type="scientific">Geomesophilobacter sediminis</name>
    <dbReference type="NCBI Taxonomy" id="2798584"/>
    <lineage>
        <taxon>Bacteria</taxon>
        <taxon>Pseudomonadati</taxon>
        <taxon>Thermodesulfobacteriota</taxon>
        <taxon>Desulfuromonadia</taxon>
        <taxon>Geobacterales</taxon>
        <taxon>Geobacteraceae</taxon>
        <taxon>Geomesophilobacter</taxon>
    </lineage>
</organism>
<comment type="caution">
    <text evidence="4">The sequence shown here is derived from an EMBL/GenBank/DDBJ whole genome shotgun (WGS) entry which is preliminary data.</text>
</comment>
<gene>
    <name evidence="4" type="ORF">JFN93_17935</name>
</gene>
<dbReference type="Proteomes" id="UP000636888">
    <property type="component" value="Unassembled WGS sequence"/>
</dbReference>
<evidence type="ECO:0000256" key="1">
    <source>
        <dbReference type="ARBA" id="ARBA00022729"/>
    </source>
</evidence>
<protein>
    <submittedName>
        <fullName evidence="4">Cytochrome C</fullName>
    </submittedName>
</protein>
<accession>A0A8J7S6S5</accession>
<dbReference type="AlphaFoldDB" id="A0A8J7S6S5"/>
<evidence type="ECO:0000313" key="5">
    <source>
        <dbReference type="Proteomes" id="UP000636888"/>
    </source>
</evidence>
<dbReference type="Gene3D" id="1.10.1130.10">
    <property type="entry name" value="Flavocytochrome C3, Chain A"/>
    <property type="match status" value="2"/>
</dbReference>
<evidence type="ECO:0000313" key="4">
    <source>
        <dbReference type="EMBL" id="MBJ6726596.1"/>
    </source>
</evidence>
<proteinExistence type="predicted"/>
<dbReference type="EMBL" id="JAEMHM010000015">
    <property type="protein sequence ID" value="MBJ6726596.1"/>
    <property type="molecule type" value="Genomic_DNA"/>
</dbReference>
<feature type="region of interest" description="Disordered" evidence="2">
    <location>
        <begin position="267"/>
        <end position="289"/>
    </location>
</feature>
<feature type="signal peptide" evidence="3">
    <location>
        <begin position="1"/>
        <end position="24"/>
    </location>
</feature>
<name>A0A8J7S6S5_9BACT</name>
<evidence type="ECO:0000256" key="2">
    <source>
        <dbReference type="SAM" id="MobiDB-lite"/>
    </source>
</evidence>
<dbReference type="InterPro" id="IPR036280">
    <property type="entry name" value="Multihaem_cyt_sf"/>
</dbReference>
<keyword evidence="5" id="KW-1185">Reference proteome</keyword>
<dbReference type="SUPFAM" id="SSF48695">
    <property type="entry name" value="Multiheme cytochromes"/>
    <property type="match status" value="1"/>
</dbReference>
<reference evidence="4" key="1">
    <citation type="submission" date="2020-12" db="EMBL/GenBank/DDBJ databases">
        <title>Geomonas sp. Red875, isolated from river sediment.</title>
        <authorList>
            <person name="Xu Z."/>
            <person name="Zhang Z."/>
            <person name="Masuda Y."/>
            <person name="Itoh H."/>
            <person name="Senoo K."/>
        </authorList>
    </citation>
    <scope>NUCLEOTIDE SEQUENCE</scope>
    <source>
        <strain evidence="4">Red875</strain>
    </source>
</reference>
<sequence>MRVARLFNLLAALALFCCIGTAWAAEPGQAPATLNSSDCQKCHEKPPKDIAEKGGKHKTEITCQDCHVGHPPKVKHPIPQCSMCHTGKPHFQLKDCLGCHRNPHTPKVITFGTNVTDACLTCHKPQIEQLKAYPSKHTSLACSFCHNVHGKKPDCTQCHKSHSSDITKNECKLCHKAHQPLNVTYKADTPSKYCAACHKRPFNLLANSTAKHSKLACVYCHQNKHKTVPKCTDCHGVPHPASLMSKFAKCQECHNIAHDLNHWSAPAGGAKPAAPAAKAAPAKKPATKK</sequence>
<feature type="chain" id="PRO_5035259966" evidence="3">
    <location>
        <begin position="25"/>
        <end position="289"/>
    </location>
</feature>
<dbReference type="InterPro" id="IPR051829">
    <property type="entry name" value="Multiheme_Cytochr_ET"/>
</dbReference>
<keyword evidence="1 3" id="KW-0732">Signal</keyword>
<dbReference type="PANTHER" id="PTHR35038">
    <property type="entry name" value="DISSIMILATORY SULFITE REDUCTASE SIRA"/>
    <property type="match status" value="1"/>
</dbReference>